<feature type="domain" description="C2H2-type" evidence="14">
    <location>
        <begin position="653"/>
        <end position="680"/>
    </location>
</feature>
<feature type="compositionally biased region" description="Polar residues" evidence="13">
    <location>
        <begin position="349"/>
        <end position="359"/>
    </location>
</feature>
<reference evidence="17" key="1">
    <citation type="submission" date="2023-01" db="EMBL/GenBank/DDBJ databases">
        <title>Key to firefly adult light organ development and bioluminescence: homeobox transcription factors regulate luciferase expression and transportation to peroxisome.</title>
        <authorList>
            <person name="Fu X."/>
        </authorList>
    </citation>
    <scope>NUCLEOTIDE SEQUENCE [LARGE SCALE GENOMIC DNA]</scope>
</reference>
<accession>A0AAN7SGY7</accession>
<dbReference type="FunFam" id="3.30.160.60:FF:000100">
    <property type="entry name" value="Zinc finger 45-like"/>
    <property type="match status" value="1"/>
</dbReference>
<dbReference type="FunFam" id="3.30.160.60:FF:000608">
    <property type="entry name" value="zinc finger protein 286A isoform X1"/>
    <property type="match status" value="1"/>
</dbReference>
<feature type="domain" description="C2H2-type" evidence="14">
    <location>
        <begin position="165"/>
        <end position="189"/>
    </location>
</feature>
<feature type="domain" description="C2H2-type" evidence="14">
    <location>
        <begin position="737"/>
        <end position="764"/>
    </location>
</feature>
<proteinExistence type="inferred from homology"/>
<dbReference type="Pfam" id="PF12874">
    <property type="entry name" value="zf-met"/>
    <property type="match status" value="1"/>
</dbReference>
<evidence type="ECO:0000256" key="5">
    <source>
        <dbReference type="ARBA" id="ARBA00022771"/>
    </source>
</evidence>
<dbReference type="SUPFAM" id="SSF57667">
    <property type="entry name" value="beta-beta-alpha zinc fingers"/>
    <property type="match status" value="9"/>
</dbReference>
<feature type="domain" description="C2H2-type" evidence="14">
    <location>
        <begin position="596"/>
        <end position="623"/>
    </location>
</feature>
<comment type="subcellular location">
    <subcellularLocation>
        <location evidence="1">Nucleus</location>
    </subcellularLocation>
</comment>
<dbReference type="PROSITE" id="PS51915">
    <property type="entry name" value="ZAD"/>
    <property type="match status" value="1"/>
</dbReference>
<dbReference type="SMART" id="SM00355">
    <property type="entry name" value="ZnF_C2H2"/>
    <property type="match status" value="16"/>
</dbReference>
<dbReference type="SUPFAM" id="SSF57716">
    <property type="entry name" value="Glucocorticoid receptor-like (DNA-binding domain)"/>
    <property type="match status" value="1"/>
</dbReference>
<feature type="domain" description="C2H2-type" evidence="14">
    <location>
        <begin position="624"/>
        <end position="651"/>
    </location>
</feature>
<evidence type="ECO:0000256" key="8">
    <source>
        <dbReference type="ARBA" id="ARBA00023125"/>
    </source>
</evidence>
<comment type="similarity">
    <text evidence="2">Belongs to the krueppel C2H2-type zinc-finger protein family.</text>
</comment>
<dbReference type="InterPro" id="IPR012934">
    <property type="entry name" value="Znf_AD"/>
</dbReference>
<feature type="domain" description="C2H2-type" evidence="14">
    <location>
        <begin position="764"/>
        <end position="787"/>
    </location>
</feature>
<feature type="compositionally biased region" description="Basic and acidic residues" evidence="13">
    <location>
        <begin position="402"/>
        <end position="423"/>
    </location>
</feature>
<evidence type="ECO:0000256" key="6">
    <source>
        <dbReference type="ARBA" id="ARBA00022833"/>
    </source>
</evidence>
<dbReference type="InterPro" id="IPR036236">
    <property type="entry name" value="Znf_C2H2_sf"/>
</dbReference>
<feature type="domain" description="C2H2-type" evidence="14">
    <location>
        <begin position="276"/>
        <end position="303"/>
    </location>
</feature>
<evidence type="ECO:0000256" key="12">
    <source>
        <dbReference type="PROSITE-ProRule" id="PRU01263"/>
    </source>
</evidence>
<dbReference type="InterPro" id="IPR013087">
    <property type="entry name" value="Znf_C2H2_type"/>
</dbReference>
<dbReference type="Proteomes" id="UP001353858">
    <property type="component" value="Unassembled WGS sequence"/>
</dbReference>
<dbReference type="FunFam" id="3.30.160.60:FF:000303">
    <property type="entry name" value="Zinc finger protein 41"/>
    <property type="match status" value="1"/>
</dbReference>
<feature type="domain" description="C2H2-type" evidence="14">
    <location>
        <begin position="477"/>
        <end position="504"/>
    </location>
</feature>
<comment type="caution">
    <text evidence="16">The sequence shown here is derived from an EMBL/GenBank/DDBJ whole genome shotgun (WGS) entry which is preliminary data.</text>
</comment>
<keyword evidence="7" id="KW-0805">Transcription regulation</keyword>
<feature type="binding site" evidence="12">
    <location>
        <position position="64"/>
    </location>
    <ligand>
        <name>Zn(2+)</name>
        <dbReference type="ChEBI" id="CHEBI:29105"/>
    </ligand>
</feature>
<dbReference type="AlphaFoldDB" id="A0AAN7SGY7"/>
<dbReference type="InterPro" id="IPR017956">
    <property type="entry name" value="AT_hook_DNA-bd_motif"/>
</dbReference>
<dbReference type="GO" id="GO:1990837">
    <property type="term" value="F:sequence-specific double-stranded DNA binding"/>
    <property type="evidence" value="ECO:0007669"/>
    <property type="project" value="UniProtKB-ARBA"/>
</dbReference>
<dbReference type="GO" id="GO:0005634">
    <property type="term" value="C:nucleus"/>
    <property type="evidence" value="ECO:0007669"/>
    <property type="project" value="UniProtKB-SubCell"/>
</dbReference>
<protein>
    <submittedName>
        <fullName evidence="16">Uncharacterized protein</fullName>
    </submittedName>
</protein>
<feature type="binding site" evidence="12">
    <location>
        <position position="15"/>
    </location>
    <ligand>
        <name>Zn(2+)</name>
        <dbReference type="ChEBI" id="CHEBI:29105"/>
    </ligand>
</feature>
<keyword evidence="9" id="KW-0804">Transcription</keyword>
<dbReference type="Pfam" id="PF07776">
    <property type="entry name" value="zf-AD"/>
    <property type="match status" value="1"/>
</dbReference>
<keyword evidence="17" id="KW-1185">Reference proteome</keyword>
<feature type="compositionally biased region" description="Acidic residues" evidence="13">
    <location>
        <begin position="338"/>
        <end position="348"/>
    </location>
</feature>
<keyword evidence="4" id="KW-0677">Repeat</keyword>
<feature type="domain" description="C2H2-type" evidence="14">
    <location>
        <begin position="220"/>
        <end position="247"/>
    </location>
</feature>
<dbReference type="FunFam" id="3.30.160.60:FF:000624">
    <property type="entry name" value="zinc finger protein 697"/>
    <property type="match status" value="2"/>
</dbReference>
<feature type="domain" description="C2H2-type" evidence="14">
    <location>
        <begin position="681"/>
        <end position="708"/>
    </location>
</feature>
<evidence type="ECO:0000256" key="13">
    <source>
        <dbReference type="SAM" id="MobiDB-lite"/>
    </source>
</evidence>
<feature type="region of interest" description="Disordered" evidence="13">
    <location>
        <begin position="324"/>
        <end position="368"/>
    </location>
</feature>
<evidence type="ECO:0000256" key="7">
    <source>
        <dbReference type="ARBA" id="ARBA00023015"/>
    </source>
</evidence>
<evidence type="ECO:0000256" key="2">
    <source>
        <dbReference type="ARBA" id="ARBA00006991"/>
    </source>
</evidence>
<dbReference type="Gene3D" id="3.30.160.60">
    <property type="entry name" value="Classic Zinc Finger"/>
    <property type="match status" value="13"/>
</dbReference>
<evidence type="ECO:0000259" key="15">
    <source>
        <dbReference type="PROSITE" id="PS51915"/>
    </source>
</evidence>
<feature type="domain" description="C2H2-type" evidence="14">
    <location>
        <begin position="248"/>
        <end position="275"/>
    </location>
</feature>
<dbReference type="Pfam" id="PF13912">
    <property type="entry name" value="zf-C2H2_6"/>
    <property type="match status" value="1"/>
</dbReference>
<feature type="region of interest" description="Disordered" evidence="13">
    <location>
        <begin position="402"/>
        <end position="462"/>
    </location>
</feature>
<evidence type="ECO:0000259" key="14">
    <source>
        <dbReference type="PROSITE" id="PS50157"/>
    </source>
</evidence>
<dbReference type="PANTHER" id="PTHR24394:SF29">
    <property type="entry name" value="MYONEURIN"/>
    <property type="match status" value="1"/>
</dbReference>
<gene>
    <name evidence="16" type="ORF">RN001_007745</name>
</gene>
<evidence type="ECO:0000256" key="9">
    <source>
        <dbReference type="ARBA" id="ARBA00023163"/>
    </source>
</evidence>
<dbReference type="Gene3D" id="3.40.1800.20">
    <property type="match status" value="1"/>
</dbReference>
<dbReference type="GO" id="GO:0008270">
    <property type="term" value="F:zinc ion binding"/>
    <property type="evidence" value="ECO:0007669"/>
    <property type="project" value="UniProtKB-UniRule"/>
</dbReference>
<name>A0AAN7SGY7_9COLE</name>
<dbReference type="EMBL" id="JARPUR010000003">
    <property type="protein sequence ID" value="KAK4879599.1"/>
    <property type="molecule type" value="Genomic_DNA"/>
</dbReference>
<sequence length="889" mass="102665">MENIEYDFNKICRVCKNESPVMRYIFVNDGSTDDSPRIDEMLMACSTVVVNYGDGLPNLICLNCNDQLTNAYLFKQLCEGTDTALRGYLRDAENCSYNIKEEFASNGAEFEIISKDKETEDATYVGEEQEYAEGDSKIKSDPDDREGFSFTSDFIRFLDNNQLLLTCRTCSKCFTTLDGLKCHKRLHTGSLFKCKQCGKQYTRQNHLQRHEMLHGPRKVHVCKICNKTLTRFEHLKRHLVTHLKEKPFTCTKCSRGFSRSEHLINHMKRCKGDRIHICDICNKGFNRQDSLAVHKKLHDNKMPILPTLENLDNIGEHYVEIEYSEPNGNDTLPAFSDSDTDPEPDNSEISELQAQNVENNEPAKFSDIKDVANVETETEGEIYAELDPEELLEEKTKIEEMLDNENEQHPDVMEEKEESDSGHSEYLPTKPMIKMKRKRGRPRKNFSPKSVGRPRGRPSNKIKIENCDDATETEGEFACPTCNKVFVKMSLLEKHADKHDGLKIHPCTICAKKFSRGNHLKRHMLCHLEEKLFACEVCSKRFNRRDHLMQHMKLHTRSQDYACEVCKKSFSREDHLAKHMASKHYIGEKVVSEKKYQCSVCLKGFTTEKYRDVHMKGHTGDKKFQCRTCDKSFISKSHLTEHIKFHNENSKKFLCSECGQRFIRNDYLVIHMRRHRGEKPFKCQYCGKGFPRTTDLTVHERYHTGEKTHLCTICGRGFGRAYNLTVHMRTHTGEKPYRCTYCDAAFAQGNDLKAHVRRHTGERFHCELCSESFLMGYLLTQHKRTVHGLNVVSNIRRLQPVFLNRDSNSEFENKPPITIPLPPPVVSVTTFNSQMKEPIVPVSEFNAQIKQDTDDLDDPPPIPESLAPSSVFNSQMQIPITQMQQMARQ</sequence>
<dbReference type="SMART" id="SM00384">
    <property type="entry name" value="AT_hook"/>
    <property type="match status" value="2"/>
</dbReference>
<keyword evidence="6 12" id="KW-0862">Zinc</keyword>
<dbReference type="FunFam" id="3.30.160.60:FF:001119">
    <property type="entry name" value="zinc finger protein 408"/>
    <property type="match status" value="1"/>
</dbReference>
<dbReference type="PROSITE" id="PS00028">
    <property type="entry name" value="ZINC_FINGER_C2H2_1"/>
    <property type="match status" value="15"/>
</dbReference>
<dbReference type="Pfam" id="PF00096">
    <property type="entry name" value="zf-C2H2"/>
    <property type="match status" value="11"/>
</dbReference>
<keyword evidence="3 12" id="KW-0479">Metal-binding</keyword>
<feature type="domain" description="C2H2-type" evidence="14">
    <location>
        <begin position="709"/>
        <end position="736"/>
    </location>
</feature>
<feature type="domain" description="C2H2-type" evidence="14">
    <location>
        <begin position="561"/>
        <end position="590"/>
    </location>
</feature>
<dbReference type="SMART" id="SM00868">
    <property type="entry name" value="zf-AD"/>
    <property type="match status" value="2"/>
</dbReference>
<feature type="domain" description="ZAD" evidence="15">
    <location>
        <begin position="10"/>
        <end position="88"/>
    </location>
</feature>
<organism evidence="16 17">
    <name type="scientific">Aquatica leii</name>
    <dbReference type="NCBI Taxonomy" id="1421715"/>
    <lineage>
        <taxon>Eukaryota</taxon>
        <taxon>Metazoa</taxon>
        <taxon>Ecdysozoa</taxon>
        <taxon>Arthropoda</taxon>
        <taxon>Hexapoda</taxon>
        <taxon>Insecta</taxon>
        <taxon>Pterygota</taxon>
        <taxon>Neoptera</taxon>
        <taxon>Endopterygota</taxon>
        <taxon>Coleoptera</taxon>
        <taxon>Polyphaga</taxon>
        <taxon>Elateriformia</taxon>
        <taxon>Elateroidea</taxon>
        <taxon>Lampyridae</taxon>
        <taxon>Luciolinae</taxon>
        <taxon>Aquatica</taxon>
    </lineage>
</organism>
<feature type="binding site" evidence="12">
    <location>
        <position position="61"/>
    </location>
    <ligand>
        <name>Zn(2+)</name>
        <dbReference type="ChEBI" id="CHEBI:29105"/>
    </ligand>
</feature>
<feature type="domain" description="C2H2-type" evidence="14">
    <location>
        <begin position="505"/>
        <end position="532"/>
    </location>
</feature>
<dbReference type="PANTHER" id="PTHR24394">
    <property type="entry name" value="ZINC FINGER PROTEIN"/>
    <property type="match status" value="1"/>
</dbReference>
<keyword evidence="5 11" id="KW-0863">Zinc-finger</keyword>
<feature type="domain" description="C2H2-type" evidence="14">
    <location>
        <begin position="192"/>
        <end position="219"/>
    </location>
</feature>
<evidence type="ECO:0000256" key="4">
    <source>
        <dbReference type="ARBA" id="ARBA00022737"/>
    </source>
</evidence>
<keyword evidence="10" id="KW-0539">Nucleus</keyword>
<feature type="binding site" evidence="12">
    <location>
        <position position="12"/>
    </location>
    <ligand>
        <name>Zn(2+)</name>
        <dbReference type="ChEBI" id="CHEBI:29105"/>
    </ligand>
</feature>
<evidence type="ECO:0000256" key="10">
    <source>
        <dbReference type="ARBA" id="ARBA00023242"/>
    </source>
</evidence>
<dbReference type="PROSITE" id="PS50157">
    <property type="entry name" value="ZINC_FINGER_C2H2_2"/>
    <property type="match status" value="16"/>
</dbReference>
<evidence type="ECO:0000256" key="3">
    <source>
        <dbReference type="ARBA" id="ARBA00022723"/>
    </source>
</evidence>
<feature type="domain" description="C2H2-type" evidence="14">
    <location>
        <begin position="533"/>
        <end position="560"/>
    </location>
</feature>
<evidence type="ECO:0000256" key="1">
    <source>
        <dbReference type="ARBA" id="ARBA00004123"/>
    </source>
</evidence>
<dbReference type="FunFam" id="3.30.160.60:FF:000032">
    <property type="entry name" value="Krueppel-like factor 4"/>
    <property type="match status" value="1"/>
</dbReference>
<keyword evidence="8" id="KW-0238">DNA-binding</keyword>
<dbReference type="GO" id="GO:0000981">
    <property type="term" value="F:DNA-binding transcription factor activity, RNA polymerase II-specific"/>
    <property type="evidence" value="ECO:0007669"/>
    <property type="project" value="TreeGrafter"/>
</dbReference>
<evidence type="ECO:0000313" key="17">
    <source>
        <dbReference type="Proteomes" id="UP001353858"/>
    </source>
</evidence>
<dbReference type="GO" id="GO:0048598">
    <property type="term" value="P:embryonic morphogenesis"/>
    <property type="evidence" value="ECO:0007669"/>
    <property type="project" value="UniProtKB-ARBA"/>
</dbReference>
<evidence type="ECO:0000256" key="11">
    <source>
        <dbReference type="PROSITE-ProRule" id="PRU00042"/>
    </source>
</evidence>
<evidence type="ECO:0000313" key="16">
    <source>
        <dbReference type="EMBL" id="KAK4879599.1"/>
    </source>
</evidence>
<feature type="compositionally biased region" description="Basic residues" evidence="13">
    <location>
        <begin position="433"/>
        <end position="460"/>
    </location>
</feature>